<feature type="transmembrane region" description="Helical" evidence="6">
    <location>
        <begin position="160"/>
        <end position="185"/>
    </location>
</feature>
<comment type="caution">
    <text evidence="8">The sequence shown here is derived from an EMBL/GenBank/DDBJ whole genome shotgun (WGS) entry which is preliminary data.</text>
</comment>
<keyword evidence="4 6" id="KW-1133">Transmembrane helix</keyword>
<dbReference type="STRING" id="307507.A0A2V0NL71"/>
<feature type="transmembrane region" description="Helical" evidence="6">
    <location>
        <begin position="380"/>
        <end position="401"/>
    </location>
</feature>
<evidence type="ECO:0000256" key="3">
    <source>
        <dbReference type="ARBA" id="ARBA00022692"/>
    </source>
</evidence>
<sequence length="545" mass="56100">MAKKKSAPAAADDAPAVLDGLPATRNGAAAAAEDGAAAGAGAAAAAAADAAAAAPDPLAPTLRKVTRNIVPLGMAIIFISNIDRSNLAYGALTFNRDNGFGPSVYSTAVSLFFVTYCVLQMPSNLVMLRVGYRPWLTMLLIGWGIVATCFSLVTKAWSLYLLRVLLGILEAGALPALWHVFAVFFPARRITVPFSTLSIAILLANMLASPLATGLLAMDGLGGLKGWQWLFLIEGIPAVLIGALTWIFLPPAVASARFLDREERAALEAAVEKDRAGTRGAGSAREVFALTRRALANPYVGVAFVANTMSSLAAQITLTFTPIIISNIINGTALDNSASVAARAGSRALKPVALTVVPYALAASLSLAVAFSAERRHEQFLHAAGCLLASGACLMLVPLLLHASSVAGFVALCLAIAAGSASSPPMMVLVARLCLGDDQAVVLPVINSAVVLGGIVGPLATGAMLNRLGGFTYVFVIMGALNTLEAVTVVIVRWWVLREGGLPDGGRNTKNVRAARRIASDAVTAAAAAAAARPDAAASKAVESV</sequence>
<dbReference type="InterPro" id="IPR011701">
    <property type="entry name" value="MFS"/>
</dbReference>
<feature type="transmembrane region" description="Helical" evidence="6">
    <location>
        <begin position="407"/>
        <end position="429"/>
    </location>
</feature>
<accession>A0A2V0NL71</accession>
<feature type="transmembrane region" description="Helical" evidence="6">
    <location>
        <begin position="135"/>
        <end position="153"/>
    </location>
</feature>
<name>A0A2V0NL71_9CHLO</name>
<feature type="transmembrane region" description="Helical" evidence="6">
    <location>
        <begin position="471"/>
        <end position="496"/>
    </location>
</feature>
<dbReference type="EMBL" id="BDRX01000003">
    <property type="protein sequence ID" value="GBF88138.1"/>
    <property type="molecule type" value="Genomic_DNA"/>
</dbReference>
<gene>
    <name evidence="8" type="ORF">Rsub_00850</name>
</gene>
<evidence type="ECO:0000256" key="1">
    <source>
        <dbReference type="ARBA" id="ARBA00004141"/>
    </source>
</evidence>
<keyword evidence="5 6" id="KW-0472">Membrane</keyword>
<dbReference type="GO" id="GO:0016020">
    <property type="term" value="C:membrane"/>
    <property type="evidence" value="ECO:0007669"/>
    <property type="project" value="UniProtKB-SubCell"/>
</dbReference>
<dbReference type="GO" id="GO:0022857">
    <property type="term" value="F:transmembrane transporter activity"/>
    <property type="evidence" value="ECO:0007669"/>
    <property type="project" value="InterPro"/>
</dbReference>
<evidence type="ECO:0000256" key="2">
    <source>
        <dbReference type="ARBA" id="ARBA00022448"/>
    </source>
</evidence>
<evidence type="ECO:0000259" key="7">
    <source>
        <dbReference type="PROSITE" id="PS50850"/>
    </source>
</evidence>
<evidence type="ECO:0000313" key="9">
    <source>
        <dbReference type="Proteomes" id="UP000247498"/>
    </source>
</evidence>
<feature type="transmembrane region" description="Helical" evidence="6">
    <location>
        <begin position="197"/>
        <end position="217"/>
    </location>
</feature>
<evidence type="ECO:0000256" key="5">
    <source>
        <dbReference type="ARBA" id="ARBA00023136"/>
    </source>
</evidence>
<dbReference type="Proteomes" id="UP000247498">
    <property type="component" value="Unassembled WGS sequence"/>
</dbReference>
<dbReference type="PANTHER" id="PTHR43791:SF36">
    <property type="entry name" value="TRANSPORTER, PUTATIVE (AFU_ORTHOLOGUE AFUA_6G08340)-RELATED"/>
    <property type="match status" value="1"/>
</dbReference>
<keyword evidence="2" id="KW-0813">Transport</keyword>
<dbReference type="PANTHER" id="PTHR43791">
    <property type="entry name" value="PERMEASE-RELATED"/>
    <property type="match status" value="1"/>
</dbReference>
<protein>
    <recommendedName>
        <fullName evidence="7">Major facilitator superfamily (MFS) profile domain-containing protein</fullName>
    </recommendedName>
</protein>
<evidence type="ECO:0000256" key="6">
    <source>
        <dbReference type="SAM" id="Phobius"/>
    </source>
</evidence>
<feature type="domain" description="Major facilitator superfamily (MFS) profile" evidence="7">
    <location>
        <begin position="69"/>
        <end position="497"/>
    </location>
</feature>
<dbReference type="SUPFAM" id="SSF103473">
    <property type="entry name" value="MFS general substrate transporter"/>
    <property type="match status" value="1"/>
</dbReference>
<dbReference type="InterPro" id="IPR020846">
    <property type="entry name" value="MFS_dom"/>
</dbReference>
<feature type="transmembrane region" description="Helical" evidence="6">
    <location>
        <begin position="352"/>
        <end position="373"/>
    </location>
</feature>
<proteinExistence type="predicted"/>
<feature type="transmembrane region" description="Helical" evidence="6">
    <location>
        <begin position="104"/>
        <end position="123"/>
    </location>
</feature>
<reference evidence="8 9" key="1">
    <citation type="journal article" date="2018" name="Sci. Rep.">
        <title>Raphidocelis subcapitata (=Pseudokirchneriella subcapitata) provides an insight into genome evolution and environmental adaptations in the Sphaeropleales.</title>
        <authorList>
            <person name="Suzuki S."/>
            <person name="Yamaguchi H."/>
            <person name="Nakajima N."/>
            <person name="Kawachi M."/>
        </authorList>
    </citation>
    <scope>NUCLEOTIDE SEQUENCE [LARGE SCALE GENOMIC DNA]</scope>
    <source>
        <strain evidence="8 9">NIES-35</strain>
    </source>
</reference>
<feature type="transmembrane region" description="Helical" evidence="6">
    <location>
        <begin position="229"/>
        <end position="249"/>
    </location>
</feature>
<keyword evidence="3 6" id="KW-0812">Transmembrane</keyword>
<dbReference type="OrthoDB" id="196786at2759"/>
<evidence type="ECO:0000256" key="4">
    <source>
        <dbReference type="ARBA" id="ARBA00022989"/>
    </source>
</evidence>
<dbReference type="PROSITE" id="PS50850">
    <property type="entry name" value="MFS"/>
    <property type="match status" value="1"/>
</dbReference>
<dbReference type="InterPro" id="IPR036259">
    <property type="entry name" value="MFS_trans_sf"/>
</dbReference>
<dbReference type="Gene3D" id="1.20.1250.20">
    <property type="entry name" value="MFS general substrate transporter like domains"/>
    <property type="match status" value="2"/>
</dbReference>
<feature type="transmembrane region" description="Helical" evidence="6">
    <location>
        <begin position="441"/>
        <end position="465"/>
    </location>
</feature>
<evidence type="ECO:0000313" key="8">
    <source>
        <dbReference type="EMBL" id="GBF88138.1"/>
    </source>
</evidence>
<dbReference type="InParanoid" id="A0A2V0NL71"/>
<organism evidence="8 9">
    <name type="scientific">Raphidocelis subcapitata</name>
    <dbReference type="NCBI Taxonomy" id="307507"/>
    <lineage>
        <taxon>Eukaryota</taxon>
        <taxon>Viridiplantae</taxon>
        <taxon>Chlorophyta</taxon>
        <taxon>core chlorophytes</taxon>
        <taxon>Chlorophyceae</taxon>
        <taxon>CS clade</taxon>
        <taxon>Sphaeropleales</taxon>
        <taxon>Selenastraceae</taxon>
        <taxon>Raphidocelis</taxon>
    </lineage>
</organism>
<dbReference type="AlphaFoldDB" id="A0A2V0NL71"/>
<dbReference type="Pfam" id="PF07690">
    <property type="entry name" value="MFS_1"/>
    <property type="match status" value="1"/>
</dbReference>
<comment type="subcellular location">
    <subcellularLocation>
        <location evidence="1">Membrane</location>
        <topology evidence="1">Multi-pass membrane protein</topology>
    </subcellularLocation>
</comment>
<keyword evidence="9" id="KW-1185">Reference proteome</keyword>